<proteinExistence type="predicted"/>
<dbReference type="RefSeq" id="WP_194846950.1">
    <property type="nucleotide sequence ID" value="NZ_JAAEJV010000002.1"/>
</dbReference>
<dbReference type="Proteomes" id="UP001194714">
    <property type="component" value="Unassembled WGS sequence"/>
</dbReference>
<protein>
    <submittedName>
        <fullName evidence="1">Uncharacterized protein</fullName>
    </submittedName>
</protein>
<organism evidence="1 2">
    <name type="scientific">Candidatus Neptunichlamydia vexilliferae</name>
    <dbReference type="NCBI Taxonomy" id="1651774"/>
    <lineage>
        <taxon>Bacteria</taxon>
        <taxon>Pseudomonadati</taxon>
        <taxon>Chlamydiota</taxon>
        <taxon>Chlamydiia</taxon>
        <taxon>Parachlamydiales</taxon>
        <taxon>Simkaniaceae</taxon>
        <taxon>Candidatus Neptunichlamydia</taxon>
    </lineage>
</organism>
<keyword evidence="2" id="KW-1185">Reference proteome</keyword>
<evidence type="ECO:0000313" key="2">
    <source>
        <dbReference type="Proteomes" id="UP001194714"/>
    </source>
</evidence>
<name>A0ABS0AX12_9BACT</name>
<dbReference type="EMBL" id="JAAEJV010000002">
    <property type="protein sequence ID" value="MBF5058668.1"/>
    <property type="molecule type" value="Genomic_DNA"/>
</dbReference>
<gene>
    <name evidence="1" type="ORF">NEPTK9_000165</name>
</gene>
<comment type="caution">
    <text evidence="1">The sequence shown here is derived from an EMBL/GenBank/DDBJ whole genome shotgun (WGS) entry which is preliminary data.</text>
</comment>
<reference evidence="1 2" key="1">
    <citation type="submission" date="2020-01" db="EMBL/GenBank/DDBJ databases">
        <title>Draft genome sequence of Cand. Neptunochlamydia vexilliferae K9.</title>
        <authorList>
            <person name="Schulz F."/>
            <person name="Koestlbacher S."/>
            <person name="Wascher F."/>
            <person name="Pizzetti I."/>
            <person name="Horn M."/>
        </authorList>
    </citation>
    <scope>NUCLEOTIDE SEQUENCE [LARGE SCALE GENOMIC DNA]</scope>
    <source>
        <strain evidence="1 2">K9</strain>
    </source>
</reference>
<sequence>MAYPVISSKNTQVSTYQQLSYSGIKVKDPKATAVITGVLLGVNIHRRKYLVTSEELGEINSILGAGITNQIPTYIQTCNTVDKALSLTGLKLRRQMYSKWPDRSQQRFQRLIDFIMKCPFCIILPDNQCRSGDGEVLTVHKIEISASDSRISAIVTPKFAALSKRSSKSTYTLAAVSENAMAALAMMANRSSIHLDMVDKPTQPLMPHSATNSQKDCCNCLML</sequence>
<evidence type="ECO:0000313" key="1">
    <source>
        <dbReference type="EMBL" id="MBF5058668.1"/>
    </source>
</evidence>
<accession>A0ABS0AX12</accession>